<reference evidence="5 6" key="1">
    <citation type="journal article" date="2024" name="Int. J. Mol. Sci.">
        <title>Exploration of Alicyclobacillus spp. Genome in Search of Antibiotic Resistance.</title>
        <authorList>
            <person name="Bucka-Kolendo J."/>
            <person name="Kiousi D.E."/>
            <person name="Dekowska A."/>
            <person name="Mikolajczuk-Szczyrba A."/>
            <person name="Karadedos D.M."/>
            <person name="Michael P."/>
            <person name="Galanis A."/>
            <person name="Sokolowska B."/>
        </authorList>
    </citation>
    <scope>NUCLEOTIDE SEQUENCE [LARGE SCALE GENOMIC DNA]</scope>
    <source>
        <strain evidence="5 6">KKP 3000</strain>
    </source>
</reference>
<feature type="active site" evidence="2">
    <location>
        <position position="248"/>
    </location>
</feature>
<evidence type="ECO:0000313" key="5">
    <source>
        <dbReference type="EMBL" id="MFB5192830.1"/>
    </source>
</evidence>
<protein>
    <submittedName>
        <fullName evidence="5">Aldehyde dehydrogenase family protein</fullName>
    </submittedName>
</protein>
<dbReference type="InterPro" id="IPR016160">
    <property type="entry name" value="Ald_DH_CS_CYS"/>
</dbReference>
<keyword evidence="1 3" id="KW-0560">Oxidoreductase</keyword>
<dbReference type="InterPro" id="IPR015590">
    <property type="entry name" value="Aldehyde_DH_dom"/>
</dbReference>
<dbReference type="Pfam" id="PF00171">
    <property type="entry name" value="Aldedh"/>
    <property type="match status" value="1"/>
</dbReference>
<dbReference type="Proteomes" id="UP001579974">
    <property type="component" value="Unassembled WGS sequence"/>
</dbReference>
<feature type="domain" description="Aldehyde dehydrogenase" evidence="4">
    <location>
        <begin position="13"/>
        <end position="472"/>
    </location>
</feature>
<dbReference type="EMBL" id="JBDXSU010000029">
    <property type="protein sequence ID" value="MFB5192830.1"/>
    <property type="molecule type" value="Genomic_DNA"/>
</dbReference>
<proteinExistence type="inferred from homology"/>
<evidence type="ECO:0000256" key="2">
    <source>
        <dbReference type="PROSITE-ProRule" id="PRU10007"/>
    </source>
</evidence>
<dbReference type="Gene3D" id="3.40.605.10">
    <property type="entry name" value="Aldehyde Dehydrogenase, Chain A, domain 1"/>
    <property type="match status" value="1"/>
</dbReference>
<sequence>MAEYLQPLIDGRWVDGAATVRSLINPATGEVIARIRDVDATQVHDAVVVAKHAFEQTNWATDTPLRVRVLRKIADRLEMAADEFARLETQNTGKPLRESELDVADSVSCFRYYADLIESKRPWQKEMWDGSKSLVVYEPVGVCGLIVPWNFPLLLGVWKLAPALAAGNTVVFKPAEITPLTMLKLGGLAQESGMPDGVFNIVLGDGQVVGEAMIRHPDVDKISFTGGSKTGKHIYMTCAEGLKRVSLELGGKSPLLVFDDVDSDISVDIVLFGAFFNQGQVCVASSRILVHESIYREFIEKLRQRAMELRLGDPFDPDTDLGPLASAAHLEKINEYIRDAQAAGATLLCGGKVKPDLGPLFLEPTIFVGVMQDMDIVQEEVFGPVITVQPFASEADAIALANDTKYGLAAGVITNDLARAERVARSLRAGTVWLNGYHTPHVEAPWGGFKHSGIGRELGPEGLTGFMEPKHINIHPEPSKVGWFVERARGVRE</sequence>
<dbReference type="InterPro" id="IPR016163">
    <property type="entry name" value="Ald_DH_C"/>
</dbReference>
<comment type="similarity">
    <text evidence="3">Belongs to the aldehyde dehydrogenase family.</text>
</comment>
<accession>A0ABV5AKN0</accession>
<dbReference type="RefSeq" id="WP_275473303.1">
    <property type="nucleotide sequence ID" value="NZ_CP162940.1"/>
</dbReference>
<evidence type="ECO:0000259" key="4">
    <source>
        <dbReference type="Pfam" id="PF00171"/>
    </source>
</evidence>
<dbReference type="InterPro" id="IPR016161">
    <property type="entry name" value="Ald_DH/histidinol_DH"/>
</dbReference>
<dbReference type="SUPFAM" id="SSF53720">
    <property type="entry name" value="ALDH-like"/>
    <property type="match status" value="1"/>
</dbReference>
<dbReference type="InterPro" id="IPR029510">
    <property type="entry name" value="Ald_DH_CS_GLU"/>
</dbReference>
<dbReference type="PANTHER" id="PTHR11699">
    <property type="entry name" value="ALDEHYDE DEHYDROGENASE-RELATED"/>
    <property type="match status" value="1"/>
</dbReference>
<evidence type="ECO:0000256" key="1">
    <source>
        <dbReference type="ARBA" id="ARBA00023002"/>
    </source>
</evidence>
<dbReference type="PROSITE" id="PS00687">
    <property type="entry name" value="ALDEHYDE_DEHYDR_GLU"/>
    <property type="match status" value="1"/>
</dbReference>
<name>A0ABV5AKN0_9BACL</name>
<comment type="caution">
    <text evidence="5">The sequence shown here is derived from an EMBL/GenBank/DDBJ whole genome shotgun (WGS) entry which is preliminary data.</text>
</comment>
<evidence type="ECO:0000256" key="3">
    <source>
        <dbReference type="RuleBase" id="RU003345"/>
    </source>
</evidence>
<dbReference type="InterPro" id="IPR016162">
    <property type="entry name" value="Ald_DH_N"/>
</dbReference>
<evidence type="ECO:0000313" key="6">
    <source>
        <dbReference type="Proteomes" id="UP001579974"/>
    </source>
</evidence>
<gene>
    <name evidence="5" type="ORF">KKP3000_002046</name>
</gene>
<dbReference type="Gene3D" id="3.40.309.10">
    <property type="entry name" value="Aldehyde Dehydrogenase, Chain A, domain 2"/>
    <property type="match status" value="1"/>
</dbReference>
<keyword evidence="6" id="KW-1185">Reference proteome</keyword>
<dbReference type="PROSITE" id="PS00070">
    <property type="entry name" value="ALDEHYDE_DEHYDR_CYS"/>
    <property type="match status" value="1"/>
</dbReference>
<organism evidence="5 6">
    <name type="scientific">Alicyclobacillus fastidiosus</name>
    <dbReference type="NCBI Taxonomy" id="392011"/>
    <lineage>
        <taxon>Bacteria</taxon>
        <taxon>Bacillati</taxon>
        <taxon>Bacillota</taxon>
        <taxon>Bacilli</taxon>
        <taxon>Bacillales</taxon>
        <taxon>Alicyclobacillaceae</taxon>
        <taxon>Alicyclobacillus</taxon>
    </lineage>
</organism>